<sequence>MPVFHNIYSFGHKRCGFVNFFSQTVSVFEKLK</sequence>
<evidence type="ECO:0000313" key="1">
    <source>
        <dbReference type="EMBL" id="AHM77890.1"/>
    </source>
</evidence>
<dbReference type="EMBL" id="CP006918">
    <property type="protein sequence ID" value="AHM77890.1"/>
    <property type="molecule type" value="Genomic_DNA"/>
</dbReference>
<dbReference type="HOGENOM" id="CLU_3389881_0_0_6"/>
<evidence type="ECO:0000313" key="2">
    <source>
        <dbReference type="Proteomes" id="UP000019586"/>
    </source>
</evidence>
<dbReference type="Proteomes" id="UP000019586">
    <property type="component" value="Chromosome"/>
</dbReference>
<proteinExistence type="predicted"/>
<reference evidence="1 2" key="1">
    <citation type="journal article" date="2014" name="Proc. Natl. Acad. Sci. U.S.A.">
        <title>Molecular dissection of the evolution of carbapenem-resistant multilocus sequence type 258 Klebsiella pneumoniae.</title>
        <authorList>
            <person name="Deleo F.R."/>
            <person name="Chen L."/>
            <person name="Porcella S.F."/>
            <person name="Martens C.A."/>
            <person name="Kobayashi S.D."/>
            <person name="Porter A.R."/>
            <person name="Chavda K.D."/>
            <person name="Jacobs M.R."/>
            <person name="Mathema B."/>
            <person name="Olsen R.J."/>
            <person name="Bonomo R.A."/>
            <person name="Musser J.M."/>
            <person name="Kreiswirth B.N."/>
        </authorList>
    </citation>
    <scope>NUCLEOTIDE SEQUENCE [LARGE SCALE GENOMIC DNA]</scope>
    <source>
        <strain evidence="1">30684/NJST258_2</strain>
    </source>
</reference>
<dbReference type="AlphaFoldDB" id="W8UFR3"/>
<accession>W8UFR3</accession>
<name>W8UFR3_KLEPN</name>
<gene>
    <name evidence="1" type="ORF">KPNJ2_01110</name>
</gene>
<dbReference type="KEGG" id="kps:KPNJ2_01110"/>
<organism evidence="1 2">
    <name type="scientific">Klebsiella pneumoniae 30684/NJST258_2</name>
    <dbReference type="NCBI Taxonomy" id="1420013"/>
    <lineage>
        <taxon>Bacteria</taxon>
        <taxon>Pseudomonadati</taxon>
        <taxon>Pseudomonadota</taxon>
        <taxon>Gammaproteobacteria</taxon>
        <taxon>Enterobacterales</taxon>
        <taxon>Enterobacteriaceae</taxon>
        <taxon>Klebsiella/Raoultella group</taxon>
        <taxon>Klebsiella</taxon>
        <taxon>Klebsiella pneumoniae complex</taxon>
    </lineage>
</organism>
<protein>
    <submittedName>
        <fullName evidence="1">Uncharacterized protein</fullName>
    </submittedName>
</protein>